<dbReference type="InterPro" id="IPR051538">
    <property type="entry name" value="Acyl-CoA_Synth/Transferase"/>
</dbReference>
<name>A0A0F9DY75_9ZZZZ</name>
<accession>A0A0F9DY75</accession>
<evidence type="ECO:0000256" key="2">
    <source>
        <dbReference type="ARBA" id="ARBA00022741"/>
    </source>
</evidence>
<evidence type="ECO:0000256" key="1">
    <source>
        <dbReference type="ARBA" id="ARBA00022598"/>
    </source>
</evidence>
<keyword evidence="2" id="KW-0547">Nucleotide-binding</keyword>
<dbReference type="SUPFAM" id="SSF52210">
    <property type="entry name" value="Succinyl-CoA synthetase domains"/>
    <property type="match status" value="2"/>
</dbReference>
<evidence type="ECO:0000259" key="4">
    <source>
        <dbReference type="SMART" id="SM00881"/>
    </source>
</evidence>
<dbReference type="Gene3D" id="3.40.50.261">
    <property type="entry name" value="Succinyl-CoA synthetase domains"/>
    <property type="match status" value="2"/>
</dbReference>
<dbReference type="GO" id="GO:0016874">
    <property type="term" value="F:ligase activity"/>
    <property type="evidence" value="ECO:0007669"/>
    <property type="project" value="UniProtKB-KW"/>
</dbReference>
<dbReference type="GO" id="GO:0005524">
    <property type="term" value="F:ATP binding"/>
    <property type="evidence" value="ECO:0007669"/>
    <property type="project" value="UniProtKB-KW"/>
</dbReference>
<feature type="non-terminal residue" evidence="5">
    <location>
        <position position="381"/>
    </location>
</feature>
<dbReference type="SMART" id="SM00881">
    <property type="entry name" value="CoA_binding"/>
    <property type="match status" value="1"/>
</dbReference>
<dbReference type="Pfam" id="PF13380">
    <property type="entry name" value="CoA_binding_2"/>
    <property type="match status" value="1"/>
</dbReference>
<dbReference type="AlphaFoldDB" id="A0A0F9DY75"/>
<comment type="caution">
    <text evidence="5">The sequence shown here is derived from an EMBL/GenBank/DDBJ whole genome shotgun (WGS) entry which is preliminary data.</text>
</comment>
<reference evidence="5" key="1">
    <citation type="journal article" date="2015" name="Nature">
        <title>Complex archaea that bridge the gap between prokaryotes and eukaryotes.</title>
        <authorList>
            <person name="Spang A."/>
            <person name="Saw J.H."/>
            <person name="Jorgensen S.L."/>
            <person name="Zaremba-Niedzwiedzka K."/>
            <person name="Martijn J."/>
            <person name="Lind A.E."/>
            <person name="van Eijk R."/>
            <person name="Schleper C."/>
            <person name="Guy L."/>
            <person name="Ettema T.J."/>
        </authorList>
    </citation>
    <scope>NUCLEOTIDE SEQUENCE</scope>
</reference>
<sequence>MPENHVIDIFLDPQSVAVIGASKNPIKGGHRILNNLISNNYKGKIFPVNPNSEGEVLGLKLKKSILEIEKEVDLAIFYVPNKVIPSILKECIEKRVKGALIETSGFAEVGEVGLKLRDEIIKITDNFSKIRIVGPNCMGLTKIDGDSDTKAKGGFFSGFGVFDEYKRGNIAIITQSGMLNGGYLMNLMRNHPDVGIRYSCSIGNKMDMSEIEFLDYFLEDPTVNVIALYLESFKNPRKFIELCKKAKIIPNKTIILLKGGLTSLGQKASLSHTGSLAESSQLVKAIIKQSGVIQAGNLHDLFQFARTFSMIYKSGKKLPKYGNVSMMAGSGGAGTISADLIMKYGLNFAIMSEKTHQLLKELYPEWMPPNRFALLDLWPTM</sequence>
<dbReference type="EMBL" id="LAZR01037269">
    <property type="protein sequence ID" value="KKL22656.1"/>
    <property type="molecule type" value="Genomic_DNA"/>
</dbReference>
<organism evidence="5">
    <name type="scientific">marine sediment metagenome</name>
    <dbReference type="NCBI Taxonomy" id="412755"/>
    <lineage>
        <taxon>unclassified sequences</taxon>
        <taxon>metagenomes</taxon>
        <taxon>ecological metagenomes</taxon>
    </lineage>
</organism>
<dbReference type="Pfam" id="PF13607">
    <property type="entry name" value="Succ_CoA_lig"/>
    <property type="match status" value="1"/>
</dbReference>
<dbReference type="InterPro" id="IPR036291">
    <property type="entry name" value="NAD(P)-bd_dom_sf"/>
</dbReference>
<dbReference type="SUPFAM" id="SSF51735">
    <property type="entry name" value="NAD(P)-binding Rossmann-fold domains"/>
    <property type="match status" value="1"/>
</dbReference>
<evidence type="ECO:0000256" key="3">
    <source>
        <dbReference type="ARBA" id="ARBA00022840"/>
    </source>
</evidence>
<dbReference type="InterPro" id="IPR016102">
    <property type="entry name" value="Succinyl-CoA_synth-like"/>
</dbReference>
<evidence type="ECO:0000313" key="5">
    <source>
        <dbReference type="EMBL" id="KKL22656.1"/>
    </source>
</evidence>
<keyword evidence="1" id="KW-0436">Ligase</keyword>
<dbReference type="InterPro" id="IPR003781">
    <property type="entry name" value="CoA-bd"/>
</dbReference>
<gene>
    <name evidence="5" type="ORF">LCGC14_2433250</name>
</gene>
<dbReference type="PANTHER" id="PTHR43334:SF2">
    <property type="entry name" value="ACETATE--COA LIGASE [ADP-FORMING]"/>
    <property type="match status" value="1"/>
</dbReference>
<keyword evidence="3" id="KW-0067">ATP-binding</keyword>
<dbReference type="InterPro" id="IPR032875">
    <property type="entry name" value="Succ_CoA_lig_flav_dom"/>
</dbReference>
<dbReference type="PANTHER" id="PTHR43334">
    <property type="entry name" value="ACETATE--COA LIGASE [ADP-FORMING]"/>
    <property type="match status" value="1"/>
</dbReference>
<proteinExistence type="predicted"/>
<dbReference type="Gene3D" id="3.40.50.720">
    <property type="entry name" value="NAD(P)-binding Rossmann-like Domain"/>
    <property type="match status" value="1"/>
</dbReference>
<protein>
    <recommendedName>
        <fullName evidence="4">CoA-binding domain-containing protein</fullName>
    </recommendedName>
</protein>
<feature type="domain" description="CoA-binding" evidence="4">
    <location>
        <begin position="10"/>
        <end position="106"/>
    </location>
</feature>